<keyword evidence="3 5" id="KW-0413">Isomerase</keyword>
<dbReference type="InterPro" id="IPR008183">
    <property type="entry name" value="Aldose_1/G6P_1-epimerase"/>
</dbReference>
<gene>
    <name evidence="6" type="ORF">N5B56_11585</name>
</gene>
<evidence type="ECO:0000313" key="6">
    <source>
        <dbReference type="EMBL" id="MCT7399714.1"/>
    </source>
</evidence>
<evidence type="ECO:0000313" key="7">
    <source>
        <dbReference type="Proteomes" id="UP001431199"/>
    </source>
</evidence>
<dbReference type="InterPro" id="IPR047215">
    <property type="entry name" value="Galactose_mutarotase-like"/>
</dbReference>
<reference evidence="6" key="1">
    <citation type="submission" date="2022-09" db="EMBL/GenBank/DDBJ databases">
        <title>Eubacterium sp. LFL-14 isolated from human feces.</title>
        <authorList>
            <person name="Liu F."/>
        </authorList>
    </citation>
    <scope>NUCLEOTIDE SEQUENCE</scope>
    <source>
        <strain evidence="6">LFL-14</strain>
    </source>
</reference>
<evidence type="ECO:0000256" key="1">
    <source>
        <dbReference type="ARBA" id="ARBA00005028"/>
    </source>
</evidence>
<dbReference type="NCBIfam" id="NF008277">
    <property type="entry name" value="PRK11055.1"/>
    <property type="match status" value="1"/>
</dbReference>
<evidence type="ECO:0000256" key="3">
    <source>
        <dbReference type="ARBA" id="ARBA00023235"/>
    </source>
</evidence>
<dbReference type="InterPro" id="IPR011013">
    <property type="entry name" value="Gal_mutarotase_sf_dom"/>
</dbReference>
<dbReference type="SUPFAM" id="SSF74650">
    <property type="entry name" value="Galactose mutarotase-like"/>
    <property type="match status" value="1"/>
</dbReference>
<keyword evidence="7" id="KW-1185">Reference proteome</keyword>
<sequence>MKISEFGKTKNGEQTHLFTLENSNGMKVKVCDYGATLVSLIVPDKDGKDTDIVLGYDNVDPYQGASAFFGANVGRNANRIKGARCIIDGVEYNLESNDGDNGNNLHSGSNCTALKMWKAIYDENVNDKISFEILSKDMEQGFPGNLKVNLTYILTEDNELILNYKGTTDKTTIANFTNHSYYNLNGHDSGEVYEQKLMINGDYFTPFATNNSIPSGEIRSVKGTPMDFTEMKSIGRDIDVEDEQLKFGTGYDHNFMINGNAHELRLAAKAIGDKSGIKMELYTDTPGLQLYTANFVSDESGKNGAVYNRRHAFCLEPQYVPDNINNDKFESAILKPDEEYNMNIKLKFL</sequence>
<comment type="pathway">
    <text evidence="1 5">Carbohydrate metabolism; hexose metabolism.</text>
</comment>
<dbReference type="PANTHER" id="PTHR10091:SF0">
    <property type="entry name" value="GALACTOSE MUTAROTASE"/>
    <property type="match status" value="1"/>
</dbReference>
<organism evidence="6 7">
    <name type="scientific">Eubacterium album</name>
    <dbReference type="NCBI Taxonomy" id="2978477"/>
    <lineage>
        <taxon>Bacteria</taxon>
        <taxon>Bacillati</taxon>
        <taxon>Bacillota</taxon>
        <taxon>Clostridia</taxon>
        <taxon>Eubacteriales</taxon>
        <taxon>Eubacteriaceae</taxon>
        <taxon>Eubacterium</taxon>
    </lineage>
</organism>
<dbReference type="PIRSF" id="PIRSF005096">
    <property type="entry name" value="GALM"/>
    <property type="match status" value="1"/>
</dbReference>
<dbReference type="PANTHER" id="PTHR10091">
    <property type="entry name" value="ALDOSE-1-EPIMERASE"/>
    <property type="match status" value="1"/>
</dbReference>
<comment type="catalytic activity">
    <reaction evidence="5">
        <text>alpha-D-glucose = beta-D-glucose</text>
        <dbReference type="Rhea" id="RHEA:10264"/>
        <dbReference type="ChEBI" id="CHEBI:15903"/>
        <dbReference type="ChEBI" id="CHEBI:17925"/>
        <dbReference type="EC" id="5.1.3.3"/>
    </reaction>
</comment>
<evidence type="ECO:0000256" key="5">
    <source>
        <dbReference type="PIRNR" id="PIRNR005096"/>
    </source>
</evidence>
<name>A0ABT2M2G3_9FIRM</name>
<evidence type="ECO:0000256" key="2">
    <source>
        <dbReference type="ARBA" id="ARBA00006206"/>
    </source>
</evidence>
<dbReference type="EC" id="5.1.3.3" evidence="5"/>
<keyword evidence="4 5" id="KW-0119">Carbohydrate metabolism</keyword>
<dbReference type="InterPro" id="IPR014718">
    <property type="entry name" value="GH-type_carb-bd"/>
</dbReference>
<proteinExistence type="inferred from homology"/>
<dbReference type="Proteomes" id="UP001431199">
    <property type="component" value="Unassembled WGS sequence"/>
</dbReference>
<dbReference type="InterPro" id="IPR015443">
    <property type="entry name" value="Aldose_1-epimerase"/>
</dbReference>
<comment type="caution">
    <text evidence="6">The sequence shown here is derived from an EMBL/GenBank/DDBJ whole genome shotgun (WGS) entry which is preliminary data.</text>
</comment>
<dbReference type="RefSeq" id="WP_117910279.1">
    <property type="nucleotide sequence ID" value="NZ_JAODBU010000012.1"/>
</dbReference>
<accession>A0ABT2M2G3</accession>
<dbReference type="EMBL" id="JAODBU010000012">
    <property type="protein sequence ID" value="MCT7399714.1"/>
    <property type="molecule type" value="Genomic_DNA"/>
</dbReference>
<dbReference type="Pfam" id="PF01263">
    <property type="entry name" value="Aldose_epim"/>
    <property type="match status" value="1"/>
</dbReference>
<evidence type="ECO:0000256" key="4">
    <source>
        <dbReference type="ARBA" id="ARBA00023277"/>
    </source>
</evidence>
<comment type="similarity">
    <text evidence="2 5">Belongs to the aldose epimerase family.</text>
</comment>
<dbReference type="CDD" id="cd09019">
    <property type="entry name" value="galactose_mutarotase_like"/>
    <property type="match status" value="1"/>
</dbReference>
<dbReference type="Gene3D" id="2.70.98.10">
    <property type="match status" value="1"/>
</dbReference>
<protein>
    <recommendedName>
        <fullName evidence="5">Aldose 1-epimerase</fullName>
        <ecNumber evidence="5">5.1.3.3</ecNumber>
    </recommendedName>
</protein>